<dbReference type="GO" id="GO:0005506">
    <property type="term" value="F:iron ion binding"/>
    <property type="evidence" value="ECO:0007669"/>
    <property type="project" value="InterPro"/>
</dbReference>
<dbReference type="SUPFAM" id="SSF110836">
    <property type="entry name" value="Hypothetical protein SAV1430"/>
    <property type="match status" value="1"/>
</dbReference>
<dbReference type="Proteomes" id="UP000298138">
    <property type="component" value="Unassembled WGS sequence"/>
</dbReference>
<dbReference type="PANTHER" id="PTHR11178:SF1">
    <property type="entry name" value="NFU1 IRON-SULFUR CLUSTER SCAFFOLD HOMOLOG, MITOCHONDRIAL"/>
    <property type="match status" value="1"/>
</dbReference>
<dbReference type="InterPro" id="IPR035433">
    <property type="entry name" value="NFU1-like"/>
</dbReference>
<comment type="similarity">
    <text evidence="1">Belongs to the NifU family.</text>
</comment>
<dbReference type="GO" id="GO:0005739">
    <property type="term" value="C:mitochondrion"/>
    <property type="evidence" value="ECO:0007669"/>
    <property type="project" value="TreeGrafter"/>
</dbReference>
<evidence type="ECO:0000313" key="4">
    <source>
        <dbReference type="Proteomes" id="UP000298138"/>
    </source>
</evidence>
<feature type="non-terminal residue" evidence="3">
    <location>
        <position position="1"/>
    </location>
</feature>
<dbReference type="PIRSF" id="PIRSF036773">
    <property type="entry name" value="HIRIP5"/>
    <property type="match status" value="1"/>
</dbReference>
<dbReference type="SMART" id="SM00932">
    <property type="entry name" value="Nfu_N"/>
    <property type="match status" value="1"/>
</dbReference>
<dbReference type="Pfam" id="PF01106">
    <property type="entry name" value="NifU"/>
    <property type="match status" value="1"/>
</dbReference>
<dbReference type="InParanoid" id="A0A4S2MMP3"/>
<dbReference type="OrthoDB" id="565552at2759"/>
<dbReference type="InterPro" id="IPR014824">
    <property type="entry name" value="Nfu/NifU_N"/>
</dbReference>
<dbReference type="InterPro" id="IPR034904">
    <property type="entry name" value="FSCA_dom_sf"/>
</dbReference>
<gene>
    <name evidence="3" type="ORF">EX30DRAFT_288982</name>
</gene>
<dbReference type="PANTHER" id="PTHR11178">
    <property type="entry name" value="IRON-SULFUR CLUSTER SCAFFOLD PROTEIN NFU-RELATED"/>
    <property type="match status" value="1"/>
</dbReference>
<dbReference type="GO" id="GO:0016226">
    <property type="term" value="P:iron-sulfur cluster assembly"/>
    <property type="evidence" value="ECO:0007669"/>
    <property type="project" value="InterPro"/>
</dbReference>
<dbReference type="STRING" id="341454.A0A4S2MMP3"/>
<dbReference type="FunFam" id="3.30.1370.70:FF:000001">
    <property type="entry name" value="NifU-like protein 4, mitochondrial"/>
    <property type="match status" value="1"/>
</dbReference>
<dbReference type="EMBL" id="ML220142">
    <property type="protein sequence ID" value="TGZ78386.1"/>
    <property type="molecule type" value="Genomic_DNA"/>
</dbReference>
<dbReference type="FunFam" id="3.30.300.130:FF:000001">
    <property type="entry name" value="NFU1 iron-sulfur cluster scaffold"/>
    <property type="match status" value="1"/>
</dbReference>
<reference evidence="3 4" key="1">
    <citation type="submission" date="2019-04" db="EMBL/GenBank/DDBJ databases">
        <title>Comparative genomics and transcriptomics to analyze fruiting body development in filamentous ascomycetes.</title>
        <authorList>
            <consortium name="DOE Joint Genome Institute"/>
            <person name="Lutkenhaus R."/>
            <person name="Traeger S."/>
            <person name="Breuer J."/>
            <person name="Kuo A."/>
            <person name="Lipzen A."/>
            <person name="Pangilinan J."/>
            <person name="Dilworth D."/>
            <person name="Sandor L."/>
            <person name="Poggeler S."/>
            <person name="Barry K."/>
            <person name="Grigoriev I.V."/>
            <person name="Nowrousian M."/>
        </authorList>
    </citation>
    <scope>NUCLEOTIDE SEQUENCE [LARGE SCALE GENOMIC DNA]</scope>
    <source>
        <strain evidence="3 4">CBS 389.68</strain>
    </source>
</reference>
<dbReference type="Gene3D" id="3.30.1370.70">
    <property type="entry name" value="Scaffold protein Nfu/NifU, N-terminal domain"/>
    <property type="match status" value="1"/>
</dbReference>
<dbReference type="FunCoup" id="A0A4S2MMP3">
    <property type="interactions" value="343"/>
</dbReference>
<accession>A0A4S2MMP3</accession>
<dbReference type="Gene3D" id="3.30.300.130">
    <property type="entry name" value="Fe-S cluster assembly (FSCA)"/>
    <property type="match status" value="1"/>
</dbReference>
<proteinExistence type="inferred from homology"/>
<feature type="domain" description="Scaffold protein Nfu/NifU N-terminal" evidence="2">
    <location>
        <begin position="5"/>
        <end position="93"/>
    </location>
</feature>
<name>A0A4S2MMP3_9PEZI</name>
<evidence type="ECO:0000259" key="2">
    <source>
        <dbReference type="SMART" id="SM00932"/>
    </source>
</evidence>
<feature type="non-terminal residue" evidence="3">
    <location>
        <position position="235"/>
    </location>
</feature>
<dbReference type="Pfam" id="PF08712">
    <property type="entry name" value="Nfu_N"/>
    <property type="match status" value="1"/>
</dbReference>
<sequence>RTLFIQTAPTPNPSAVKFIPGTPILPPSTPTIEYLSGRLSHSSPLARKLFSIDGVSSILFSPDFITINKTATADWSNIKPEVFALLTEALSSGETVIDLAAAMKEKSGEFGVEGSYVAPDTAPQDGDSEVVEMVKELLDTRIRPTIQEDGGDIEYLGFDEGKGIVRVRLRGACRSCDSSATTMRNGIESMLMHYIDEVNAVEQIMDEDETDARAKEEADRARFEEKLRKVKGVAK</sequence>
<dbReference type="InterPro" id="IPR001075">
    <property type="entry name" value="NIF_FeS_clus_asmbl_NifU_C"/>
</dbReference>
<evidence type="ECO:0000313" key="3">
    <source>
        <dbReference type="EMBL" id="TGZ78386.1"/>
    </source>
</evidence>
<dbReference type="AlphaFoldDB" id="A0A4S2MMP3"/>
<dbReference type="InterPro" id="IPR036498">
    <property type="entry name" value="Nfu/NifU_N_sf"/>
</dbReference>
<evidence type="ECO:0000256" key="1">
    <source>
        <dbReference type="ARBA" id="ARBA00006420"/>
    </source>
</evidence>
<dbReference type="GO" id="GO:0051536">
    <property type="term" value="F:iron-sulfur cluster binding"/>
    <property type="evidence" value="ECO:0007669"/>
    <property type="project" value="InterPro"/>
</dbReference>
<keyword evidence="4" id="KW-1185">Reference proteome</keyword>
<organism evidence="3 4">
    <name type="scientific">Ascodesmis nigricans</name>
    <dbReference type="NCBI Taxonomy" id="341454"/>
    <lineage>
        <taxon>Eukaryota</taxon>
        <taxon>Fungi</taxon>
        <taxon>Dikarya</taxon>
        <taxon>Ascomycota</taxon>
        <taxon>Pezizomycotina</taxon>
        <taxon>Pezizomycetes</taxon>
        <taxon>Pezizales</taxon>
        <taxon>Ascodesmidaceae</taxon>
        <taxon>Ascodesmis</taxon>
    </lineage>
</organism>
<protein>
    <submittedName>
        <fullName evidence="3">HIRA-interacting protein 5</fullName>
    </submittedName>
</protein>
<dbReference type="SUPFAM" id="SSF117916">
    <property type="entry name" value="Fe-S cluster assembly (FSCA) domain-like"/>
    <property type="match status" value="1"/>
</dbReference>